<protein>
    <submittedName>
        <fullName evidence="2">Uncharacterized protein</fullName>
    </submittedName>
</protein>
<keyword evidence="3" id="KW-1185">Reference proteome</keyword>
<organism evidence="2 3">
    <name type="scientific">Acyrthosiphon pisum</name>
    <name type="common">Pea aphid</name>
    <dbReference type="NCBI Taxonomy" id="7029"/>
    <lineage>
        <taxon>Eukaryota</taxon>
        <taxon>Metazoa</taxon>
        <taxon>Ecdysozoa</taxon>
        <taxon>Arthropoda</taxon>
        <taxon>Hexapoda</taxon>
        <taxon>Insecta</taxon>
        <taxon>Pterygota</taxon>
        <taxon>Neoptera</taxon>
        <taxon>Paraneoptera</taxon>
        <taxon>Hemiptera</taxon>
        <taxon>Sternorrhyncha</taxon>
        <taxon>Aphidomorpha</taxon>
        <taxon>Aphidoidea</taxon>
        <taxon>Aphididae</taxon>
        <taxon>Macrosiphini</taxon>
        <taxon>Acyrthosiphon</taxon>
    </lineage>
</organism>
<feature type="coiled-coil region" evidence="1">
    <location>
        <begin position="54"/>
        <end position="81"/>
    </location>
</feature>
<evidence type="ECO:0000256" key="1">
    <source>
        <dbReference type="SAM" id="Coils"/>
    </source>
</evidence>
<accession>A0A8R2H768</accession>
<reference evidence="2" key="2">
    <citation type="submission" date="2022-06" db="UniProtKB">
        <authorList>
            <consortium name="EnsemblMetazoa"/>
        </authorList>
    </citation>
    <scope>IDENTIFICATION</scope>
</reference>
<dbReference type="Proteomes" id="UP000007819">
    <property type="component" value="Chromosome A1"/>
</dbReference>
<dbReference type="AlphaFoldDB" id="A0A8R2H768"/>
<evidence type="ECO:0000313" key="3">
    <source>
        <dbReference type="Proteomes" id="UP000007819"/>
    </source>
</evidence>
<dbReference type="RefSeq" id="XP_016662018.1">
    <property type="nucleotide sequence ID" value="XM_016806529.2"/>
</dbReference>
<dbReference type="GeneID" id="107884446"/>
<dbReference type="EnsemblMetazoa" id="XM_016806529.2">
    <property type="protein sequence ID" value="XP_016662018.1"/>
    <property type="gene ID" value="LOC107884446"/>
</dbReference>
<sequence length="253" mass="29138">MVRQATGPNEHPIAPTFLQVYKLLSIYSVLKPPKTGHCQILDSTTPKITLTDLKELSKSNLSERQQKIEKLKEKINKIIDDDDECDPLDATVVDIIPDHNYCEIQKDTAKECVVYYLCGFMCRQIVLKRTKCLNCLSGLKGSDTRPEAALTNLKSKGFLIHPNYSIFTLVSAIEEGFVQYCNVPEVFDKTVHFLLQHHQKLLKFPCVEHESEMLTSIVHFYITMRMKQYTRNLNRETKKLSSKKKKMSKLLIN</sequence>
<evidence type="ECO:0000313" key="2">
    <source>
        <dbReference type="EnsemblMetazoa" id="XP_016662018.1"/>
    </source>
</evidence>
<name>A0A8R2H768_ACYPI</name>
<proteinExistence type="predicted"/>
<keyword evidence="1" id="KW-0175">Coiled coil</keyword>
<reference evidence="3" key="1">
    <citation type="submission" date="2010-06" db="EMBL/GenBank/DDBJ databases">
        <authorList>
            <person name="Jiang H."/>
            <person name="Abraham K."/>
            <person name="Ali S."/>
            <person name="Alsbrooks S.L."/>
            <person name="Anim B.N."/>
            <person name="Anosike U.S."/>
            <person name="Attaway T."/>
            <person name="Bandaranaike D.P."/>
            <person name="Battles P.K."/>
            <person name="Bell S.N."/>
            <person name="Bell A.V."/>
            <person name="Beltran B."/>
            <person name="Bickham C."/>
            <person name="Bustamante Y."/>
            <person name="Caleb T."/>
            <person name="Canada A."/>
            <person name="Cardenas V."/>
            <person name="Carter K."/>
            <person name="Chacko J."/>
            <person name="Chandrabose M.N."/>
            <person name="Chavez D."/>
            <person name="Chavez A."/>
            <person name="Chen L."/>
            <person name="Chu H.-S."/>
            <person name="Claassen K.J."/>
            <person name="Cockrell R."/>
            <person name="Collins M."/>
            <person name="Cooper J.A."/>
            <person name="Cree A."/>
            <person name="Curry S.M."/>
            <person name="Da Y."/>
            <person name="Dao M.D."/>
            <person name="Das B."/>
            <person name="Davila M.-L."/>
            <person name="Davy-Carroll L."/>
            <person name="Denson S."/>
            <person name="Dinh H."/>
            <person name="Ebong V.E."/>
            <person name="Edwards J.R."/>
            <person name="Egan A."/>
            <person name="El-Daye J."/>
            <person name="Escobedo L."/>
            <person name="Fernandez S."/>
            <person name="Fernando P.R."/>
            <person name="Flagg N."/>
            <person name="Forbes L.D."/>
            <person name="Fowler R.G."/>
            <person name="Fu Q."/>
            <person name="Gabisi R.A."/>
            <person name="Ganer J."/>
            <person name="Garbino Pronczuk A."/>
            <person name="Garcia R.M."/>
            <person name="Garner T."/>
            <person name="Garrett T.E."/>
            <person name="Gonzalez D.A."/>
            <person name="Hamid H."/>
            <person name="Hawkins E.S."/>
            <person name="Hirani K."/>
            <person name="Hogues M.E."/>
            <person name="Hollins B."/>
            <person name="Hsiao C.-H."/>
            <person name="Jabil R."/>
            <person name="James M.L."/>
            <person name="Jhangiani S.N."/>
            <person name="Johnson B."/>
            <person name="Johnson Q."/>
            <person name="Joshi V."/>
            <person name="Kalu J.B."/>
            <person name="Kam C."/>
            <person name="Kashfia A."/>
            <person name="Keebler J."/>
            <person name="Kisamo H."/>
            <person name="Kovar C.L."/>
            <person name="Lago L.A."/>
            <person name="Lai C.-Y."/>
            <person name="Laidlaw J."/>
            <person name="Lara F."/>
            <person name="Le T.-K."/>
            <person name="Lee S.L."/>
            <person name="Legall F.H."/>
            <person name="Lemon S.J."/>
            <person name="Lewis L.R."/>
            <person name="Li B."/>
            <person name="Liu Y."/>
            <person name="Liu Y.-S."/>
            <person name="Lopez J."/>
            <person name="Lozado R.J."/>
            <person name="Lu J."/>
            <person name="Madu R.C."/>
            <person name="Maheshwari M."/>
            <person name="Maheshwari R."/>
            <person name="Malloy K."/>
            <person name="Martinez E."/>
            <person name="Mathew T."/>
            <person name="Mercado I.C."/>
            <person name="Mercado C."/>
            <person name="Meyer B."/>
            <person name="Montgomery K."/>
            <person name="Morgan M.B."/>
            <person name="Munidasa M."/>
            <person name="Nazareth L.V."/>
            <person name="Nelson J."/>
            <person name="Ng B.M."/>
            <person name="Nguyen N.B."/>
            <person name="Nguyen P.Q."/>
            <person name="Nguyen T."/>
            <person name="Obregon M."/>
            <person name="Okwuonu G.O."/>
            <person name="Onwere C.G."/>
            <person name="Orozco G."/>
            <person name="Parra A."/>
            <person name="Patel S."/>
            <person name="Patil S."/>
            <person name="Perez A."/>
            <person name="Perez Y."/>
            <person name="Pham C."/>
            <person name="Primus E.L."/>
            <person name="Pu L.-L."/>
            <person name="Puazo M."/>
            <person name="Qin X."/>
            <person name="Quiroz J.B."/>
            <person name="Reese J."/>
            <person name="Richards S."/>
            <person name="Rives C.M."/>
            <person name="Robberts R."/>
            <person name="Ruiz S.J."/>
            <person name="Ruiz M.J."/>
            <person name="Santibanez J."/>
            <person name="Schneider B.W."/>
            <person name="Sisson I."/>
            <person name="Smith M."/>
            <person name="Sodergren E."/>
            <person name="Song X.-Z."/>
            <person name="Song B.B."/>
            <person name="Summersgill H."/>
            <person name="Thelus R."/>
            <person name="Thornton R.D."/>
            <person name="Trejos Z.Y."/>
            <person name="Usmani K."/>
            <person name="Vattathil S."/>
            <person name="Villasana D."/>
            <person name="Walker D.L."/>
            <person name="Wang S."/>
            <person name="Wang K."/>
            <person name="White C.S."/>
            <person name="Williams A.C."/>
            <person name="Williamson J."/>
            <person name="Wilson K."/>
            <person name="Woghiren I.O."/>
            <person name="Woodworth J.R."/>
            <person name="Worley K.C."/>
            <person name="Wright R.A."/>
            <person name="Wu W."/>
            <person name="Young L."/>
            <person name="Zhang L."/>
            <person name="Zhang J."/>
            <person name="Zhu Y."/>
            <person name="Muzny D.M."/>
            <person name="Weinstock G."/>
            <person name="Gibbs R.A."/>
        </authorList>
    </citation>
    <scope>NUCLEOTIDE SEQUENCE [LARGE SCALE GENOMIC DNA]</scope>
    <source>
        <strain evidence="3">LSR1</strain>
    </source>
</reference>
<dbReference type="OrthoDB" id="6608194at2759"/>
<dbReference type="KEGG" id="api:107884446"/>